<proteinExistence type="predicted"/>
<dbReference type="Pfam" id="PF13460">
    <property type="entry name" value="NAD_binding_10"/>
    <property type="match status" value="1"/>
</dbReference>
<dbReference type="PANTHER" id="PTHR12126:SF11">
    <property type="entry name" value="NADH DEHYDROGENASE [UBIQUINONE] 1 ALPHA SUBCOMPLEX SUBUNIT 9, MITOCHONDRIAL"/>
    <property type="match status" value="1"/>
</dbReference>
<comment type="caution">
    <text evidence="4">The sequence shown here is derived from an EMBL/GenBank/DDBJ whole genome shotgun (WGS) entry which is preliminary data.</text>
</comment>
<keyword evidence="2" id="KW-1133">Transmembrane helix</keyword>
<accession>A0A2A7U1Y4</accession>
<dbReference type="InterPro" id="IPR021295">
    <property type="entry name" value="DUF2867"/>
</dbReference>
<dbReference type="InterPro" id="IPR036291">
    <property type="entry name" value="NAD(P)-bd_dom_sf"/>
</dbReference>
<dbReference type="GO" id="GO:0044877">
    <property type="term" value="F:protein-containing complex binding"/>
    <property type="evidence" value="ECO:0007669"/>
    <property type="project" value="TreeGrafter"/>
</dbReference>
<sequence>MRGLRILVLGASGYIGQHLIPQLCAQGHHVRAAARRIRWLQERNWPGVECQYVDLYQPQTLTAALDGIDLVYYLVHAMGDGDDFVRAELQAAQNFSRALSISRVQQVIFLGALQPPDDPSRHLAARRETGDILRTSGVPVTEVRSGIVIGPGSAAFEVMRDMVYNLAILTPPLWVRSKSAPIALENLLTYLCALADLPDGDNRVFEVAGPEYISYQTMFERFIRVSGKRRWVIPLPIPTRLISVYFLHLITSVPTSIARALIEGLKHDLPADDRAIAHLIPQTLIGFDQALTDTLAHEQQVIDSADWGYDAQALARWRPGYGFYPKQAGCRLTTRASRQALWHVVQQIGGDQGYFFANLLWQIRARLDDLTGNRVHYGRPARPTLQLGDQIDGWKVITLKEERQLTLLFGMKAPGLGRLTFTLDEHNGLRSLDVRAWWHPAGFAGLLYWFAMMPAHLFIFRGMAQRIADLAEAWDDAQPTSSRDSRSTALDATPNTPEEPKGTNATPGE</sequence>
<evidence type="ECO:0000313" key="4">
    <source>
        <dbReference type="EMBL" id="PEH72291.1"/>
    </source>
</evidence>
<evidence type="ECO:0000256" key="1">
    <source>
        <dbReference type="SAM" id="MobiDB-lite"/>
    </source>
</evidence>
<dbReference type="Gene3D" id="3.40.50.720">
    <property type="entry name" value="NAD(P)-binding Rossmann-like Domain"/>
    <property type="match status" value="1"/>
</dbReference>
<dbReference type="InterPro" id="IPR051207">
    <property type="entry name" value="ComplexI_NDUFA9_subunit"/>
</dbReference>
<evidence type="ECO:0000256" key="2">
    <source>
        <dbReference type="SAM" id="Phobius"/>
    </source>
</evidence>
<dbReference type="RefSeq" id="WP_035598117.1">
    <property type="nucleotide sequence ID" value="NZ_AP028090.1"/>
</dbReference>
<dbReference type="PANTHER" id="PTHR12126">
    <property type="entry name" value="NADH-UBIQUINONE OXIDOREDUCTASE 39 KDA SUBUNIT-RELATED"/>
    <property type="match status" value="1"/>
</dbReference>
<name>A0A2A7U1Y4_EDWTA</name>
<evidence type="ECO:0000313" key="5">
    <source>
        <dbReference type="Proteomes" id="UP000219788"/>
    </source>
</evidence>
<dbReference type="AlphaFoldDB" id="A0A2A7U1Y4"/>
<dbReference type="SUPFAM" id="SSF51735">
    <property type="entry name" value="NAD(P)-binding Rossmann-fold domains"/>
    <property type="match status" value="1"/>
</dbReference>
<dbReference type="EMBL" id="PDDV01000013">
    <property type="protein sequence ID" value="PEH72291.1"/>
    <property type="molecule type" value="Genomic_DNA"/>
</dbReference>
<feature type="domain" description="NAD(P)-binding" evidence="3">
    <location>
        <begin position="10"/>
        <end position="148"/>
    </location>
</feature>
<keyword evidence="2" id="KW-0812">Transmembrane</keyword>
<dbReference type="STRING" id="636.AAW15_05845"/>
<keyword evidence="2" id="KW-0472">Membrane</keyword>
<evidence type="ECO:0000259" key="3">
    <source>
        <dbReference type="Pfam" id="PF13460"/>
    </source>
</evidence>
<feature type="transmembrane region" description="Helical" evidence="2">
    <location>
        <begin position="437"/>
        <end position="460"/>
    </location>
</feature>
<protein>
    <submittedName>
        <fullName evidence="4">DUF2867 domain-containing protein</fullName>
    </submittedName>
</protein>
<gene>
    <name evidence="4" type="ORF">CRM76_10325</name>
</gene>
<dbReference type="Proteomes" id="UP000219788">
    <property type="component" value="Unassembled WGS sequence"/>
</dbReference>
<feature type="compositionally biased region" description="Polar residues" evidence="1">
    <location>
        <begin position="478"/>
        <end position="496"/>
    </location>
</feature>
<feature type="region of interest" description="Disordered" evidence="1">
    <location>
        <begin position="475"/>
        <end position="509"/>
    </location>
</feature>
<dbReference type="InterPro" id="IPR016040">
    <property type="entry name" value="NAD(P)-bd_dom"/>
</dbReference>
<dbReference type="Pfam" id="PF11066">
    <property type="entry name" value="DUF2867"/>
    <property type="match status" value="1"/>
</dbReference>
<dbReference type="OrthoDB" id="9774199at2"/>
<reference evidence="5" key="1">
    <citation type="submission" date="2017-09" db="EMBL/GenBank/DDBJ databases">
        <title>FDA dAtabase for Regulatory Grade micrObial Sequences (FDA-ARGOS): Supporting development and validation of Infectious Disease Dx tests.</title>
        <authorList>
            <person name="Goldberg B."/>
            <person name="Campos J."/>
            <person name="Tallon L."/>
            <person name="Sadzewicz L."/>
            <person name="Ott S."/>
            <person name="Zhao X."/>
            <person name="Nagaraj S."/>
            <person name="Vavikolanu K."/>
            <person name="Aluvathingal J."/>
            <person name="Nadendla S."/>
            <person name="Geyer C."/>
            <person name="Sichtig H."/>
        </authorList>
    </citation>
    <scope>NUCLEOTIDE SEQUENCE [LARGE SCALE GENOMIC DNA]</scope>
    <source>
        <strain evidence="5">FDAARGOS_370</strain>
    </source>
</reference>
<dbReference type="GeneID" id="93124593"/>
<organism evidence="4 5">
    <name type="scientific">Edwardsiella tarda</name>
    <dbReference type="NCBI Taxonomy" id="636"/>
    <lineage>
        <taxon>Bacteria</taxon>
        <taxon>Pseudomonadati</taxon>
        <taxon>Pseudomonadota</taxon>
        <taxon>Gammaproteobacteria</taxon>
        <taxon>Enterobacterales</taxon>
        <taxon>Hafniaceae</taxon>
        <taxon>Edwardsiella</taxon>
    </lineage>
</organism>